<dbReference type="Pfam" id="PF13581">
    <property type="entry name" value="HATPase_c_2"/>
    <property type="match status" value="1"/>
</dbReference>
<evidence type="ECO:0000256" key="12">
    <source>
        <dbReference type="ARBA" id="ARBA00022840"/>
    </source>
</evidence>
<evidence type="ECO:0000256" key="11">
    <source>
        <dbReference type="ARBA" id="ARBA00022777"/>
    </source>
</evidence>
<keyword evidence="4" id="KW-0597">Phosphoprotein</keyword>
<dbReference type="InterPro" id="IPR013767">
    <property type="entry name" value="PAS_fold"/>
</dbReference>
<evidence type="ECO:0000313" key="19">
    <source>
        <dbReference type="Proteomes" id="UP000298213"/>
    </source>
</evidence>
<dbReference type="SMART" id="SM00911">
    <property type="entry name" value="HWE_HK"/>
    <property type="match status" value="1"/>
</dbReference>
<dbReference type="InterPro" id="IPR035965">
    <property type="entry name" value="PAS-like_dom_sf"/>
</dbReference>
<evidence type="ECO:0000256" key="1">
    <source>
        <dbReference type="ARBA" id="ARBA00000085"/>
    </source>
</evidence>
<evidence type="ECO:0000313" key="18">
    <source>
        <dbReference type="EMBL" id="TFI56673.1"/>
    </source>
</evidence>
<dbReference type="GO" id="GO:0006355">
    <property type="term" value="P:regulation of DNA-templated transcription"/>
    <property type="evidence" value="ECO:0007669"/>
    <property type="project" value="InterPro"/>
</dbReference>
<organism evidence="18 19">
    <name type="scientific">Sphingomonas parva</name>
    <dbReference type="NCBI Taxonomy" id="2555898"/>
    <lineage>
        <taxon>Bacteria</taxon>
        <taxon>Pseudomonadati</taxon>
        <taxon>Pseudomonadota</taxon>
        <taxon>Alphaproteobacteria</taxon>
        <taxon>Sphingomonadales</taxon>
        <taxon>Sphingomonadaceae</taxon>
        <taxon>Sphingomonas</taxon>
    </lineage>
</organism>
<keyword evidence="6" id="KW-0285">Flavoprotein</keyword>
<keyword evidence="8" id="KW-0808">Transferase</keyword>
<evidence type="ECO:0000256" key="6">
    <source>
        <dbReference type="ARBA" id="ARBA00022630"/>
    </source>
</evidence>
<dbReference type="GO" id="GO:0004673">
    <property type="term" value="F:protein histidine kinase activity"/>
    <property type="evidence" value="ECO:0007669"/>
    <property type="project" value="UniProtKB-EC"/>
</dbReference>
<dbReference type="InterPro" id="IPR000700">
    <property type="entry name" value="PAS-assoc_C"/>
</dbReference>
<dbReference type="Gene3D" id="3.30.450.20">
    <property type="entry name" value="PAS domain"/>
    <property type="match status" value="3"/>
</dbReference>
<dbReference type="AlphaFoldDB" id="A0A4Y8ZKZ2"/>
<reference evidence="18 19" key="1">
    <citation type="submission" date="2019-03" db="EMBL/GenBank/DDBJ databases">
        <title>Genome sequence of Sphingomonas sp. 17J27-24.</title>
        <authorList>
            <person name="Kim M."/>
            <person name="Maeng S."/>
            <person name="Sathiyaraj S."/>
        </authorList>
    </citation>
    <scope>NUCLEOTIDE SEQUENCE [LARGE SCALE GENOMIC DNA]</scope>
    <source>
        <strain evidence="18 19">17J27-24</strain>
    </source>
</reference>
<proteinExistence type="predicted"/>
<dbReference type="SMART" id="SM00091">
    <property type="entry name" value="PAS"/>
    <property type="match status" value="3"/>
</dbReference>
<dbReference type="PROSITE" id="PS50112">
    <property type="entry name" value="PAS"/>
    <property type="match status" value="1"/>
</dbReference>
<protein>
    <recommendedName>
        <fullName evidence="2">histidine kinase</fullName>
        <ecNumber evidence="2">2.7.13.3</ecNumber>
    </recommendedName>
</protein>
<dbReference type="OrthoDB" id="9760752at2"/>
<evidence type="ECO:0000256" key="13">
    <source>
        <dbReference type="ARBA" id="ARBA00022991"/>
    </source>
</evidence>
<feature type="domain" description="PAC" evidence="17">
    <location>
        <begin position="216"/>
        <end position="268"/>
    </location>
</feature>
<dbReference type="Proteomes" id="UP000298213">
    <property type="component" value="Unassembled WGS sequence"/>
</dbReference>
<dbReference type="InterPro" id="IPR013655">
    <property type="entry name" value="PAS_fold_3"/>
</dbReference>
<keyword evidence="10" id="KW-0547">Nucleotide-binding</keyword>
<dbReference type="PROSITE" id="PS50113">
    <property type="entry name" value="PAC"/>
    <property type="match status" value="2"/>
</dbReference>
<keyword evidence="14" id="KW-0843">Virulence</keyword>
<feature type="domain" description="PAC" evidence="17">
    <location>
        <begin position="345"/>
        <end position="397"/>
    </location>
</feature>
<dbReference type="InterPro" id="IPR003594">
    <property type="entry name" value="HATPase_dom"/>
</dbReference>
<evidence type="ECO:0000259" key="17">
    <source>
        <dbReference type="PROSITE" id="PS50113"/>
    </source>
</evidence>
<dbReference type="Pfam" id="PF00989">
    <property type="entry name" value="PAS"/>
    <property type="match status" value="1"/>
</dbReference>
<keyword evidence="7" id="KW-0288">FMN</keyword>
<evidence type="ECO:0000256" key="4">
    <source>
        <dbReference type="ARBA" id="ARBA00022553"/>
    </source>
</evidence>
<comment type="caution">
    <text evidence="18">The sequence shown here is derived from an EMBL/GenBank/DDBJ whole genome shotgun (WGS) entry which is preliminary data.</text>
</comment>
<evidence type="ECO:0000256" key="5">
    <source>
        <dbReference type="ARBA" id="ARBA00022606"/>
    </source>
</evidence>
<evidence type="ECO:0000256" key="7">
    <source>
        <dbReference type="ARBA" id="ARBA00022643"/>
    </source>
</evidence>
<dbReference type="Gene3D" id="2.10.70.100">
    <property type="match status" value="2"/>
</dbReference>
<keyword evidence="13" id="KW-0157">Chromophore</keyword>
<feature type="domain" description="PAS" evidence="16">
    <location>
        <begin position="28"/>
        <end position="93"/>
    </location>
</feature>
<keyword evidence="5" id="KW-0716">Sensory transduction</keyword>
<dbReference type="EMBL" id="SPDV01000059">
    <property type="protein sequence ID" value="TFI56673.1"/>
    <property type="molecule type" value="Genomic_DNA"/>
</dbReference>
<evidence type="ECO:0000256" key="8">
    <source>
        <dbReference type="ARBA" id="ARBA00022679"/>
    </source>
</evidence>
<dbReference type="InterPro" id="IPR001610">
    <property type="entry name" value="PAC"/>
</dbReference>
<keyword evidence="15" id="KW-0675">Receptor</keyword>
<dbReference type="Pfam" id="PF07536">
    <property type="entry name" value="HWE_HK"/>
    <property type="match status" value="1"/>
</dbReference>
<dbReference type="PANTHER" id="PTHR41523">
    <property type="entry name" value="TWO-COMPONENT SYSTEM SENSOR PROTEIN"/>
    <property type="match status" value="1"/>
</dbReference>
<dbReference type="SMART" id="SM00086">
    <property type="entry name" value="PAC"/>
    <property type="match status" value="3"/>
</dbReference>
<accession>A0A4Y8ZKZ2</accession>
<comment type="catalytic activity">
    <reaction evidence="1">
        <text>ATP + protein L-histidine = ADP + protein N-phospho-L-histidine.</text>
        <dbReference type="EC" id="2.7.13.3"/>
    </reaction>
</comment>
<keyword evidence="19" id="KW-1185">Reference proteome</keyword>
<dbReference type="GO" id="GO:0005524">
    <property type="term" value="F:ATP binding"/>
    <property type="evidence" value="ECO:0007669"/>
    <property type="project" value="UniProtKB-KW"/>
</dbReference>
<name>A0A4Y8ZKZ2_9SPHN</name>
<evidence type="ECO:0000256" key="2">
    <source>
        <dbReference type="ARBA" id="ARBA00012438"/>
    </source>
</evidence>
<keyword evidence="12" id="KW-0067">ATP-binding</keyword>
<dbReference type="InterPro" id="IPR000014">
    <property type="entry name" value="PAS"/>
</dbReference>
<dbReference type="Pfam" id="PF08447">
    <property type="entry name" value="PAS_3"/>
    <property type="match status" value="2"/>
</dbReference>
<keyword evidence="9" id="KW-0677">Repeat</keyword>
<dbReference type="Gene3D" id="3.30.565.10">
    <property type="entry name" value="Histidine kinase-like ATPase, C-terminal domain"/>
    <property type="match status" value="1"/>
</dbReference>
<dbReference type="InterPro" id="IPR036890">
    <property type="entry name" value="HATPase_C_sf"/>
</dbReference>
<dbReference type="CDD" id="cd16936">
    <property type="entry name" value="HATPase_RsbW-like"/>
    <property type="match status" value="1"/>
</dbReference>
<dbReference type="NCBIfam" id="TIGR00229">
    <property type="entry name" value="sensory_box"/>
    <property type="match status" value="3"/>
</dbReference>
<dbReference type="SUPFAM" id="SSF55874">
    <property type="entry name" value="ATPase domain of HSP90 chaperone/DNA topoisomerase II/histidine kinase"/>
    <property type="match status" value="1"/>
</dbReference>
<evidence type="ECO:0000259" key="16">
    <source>
        <dbReference type="PROSITE" id="PS50112"/>
    </source>
</evidence>
<keyword evidence="3" id="KW-0600">Photoreceptor protein</keyword>
<dbReference type="GO" id="GO:0009881">
    <property type="term" value="F:photoreceptor activity"/>
    <property type="evidence" value="ECO:0007669"/>
    <property type="project" value="UniProtKB-KW"/>
</dbReference>
<gene>
    <name evidence="18" type="ORF">E2493_18970</name>
</gene>
<dbReference type="EC" id="2.7.13.3" evidence="2"/>
<evidence type="ECO:0000256" key="14">
    <source>
        <dbReference type="ARBA" id="ARBA00023026"/>
    </source>
</evidence>
<evidence type="ECO:0000256" key="10">
    <source>
        <dbReference type="ARBA" id="ARBA00022741"/>
    </source>
</evidence>
<dbReference type="CDD" id="cd00130">
    <property type="entry name" value="PAS"/>
    <property type="match status" value="2"/>
</dbReference>
<evidence type="ECO:0000256" key="3">
    <source>
        <dbReference type="ARBA" id="ARBA00022543"/>
    </source>
</evidence>
<keyword evidence="11" id="KW-0418">Kinase</keyword>
<dbReference type="InterPro" id="IPR011102">
    <property type="entry name" value="Sig_transdc_His_kinase_HWE"/>
</dbReference>
<sequence length="582" mass="63374">MADVEARSELDGGADPCAPAVPPPYALIVESMSEGVSLSTEDGIIVYTNAAEDRLFGYARGELIGRHVSVQNAYPEEENAARVAEVIEALRAHGRWEGEWHNRRKNGSSFHTASRITAVDIDGGRHWLCVQRDVTAERTAEARLRVAMEAGKLGSWWFDPERGVGGWSDYSARMLGLSSAGREVSYEEWRGIVYPADRAGAEAAFAAALAGESDGYDTEYRVVHATGAVRRLRAVGAVEHGADGRARYVVGTFRDITEERSAREALEDTATRLDLAVTAHGIGIFDWYVQTGKVLWTPQEESLFGLPPGSFGGSIDNWAERLLPEDAASMQARLELAMAERRERIDFAFRIRRPDGAVRWIEGSGHFLYAEDGTPLRMVGTNMDVTDRRQAEQHQRLLVNELNHRVKNTLAIVQGIAHQSFRGSGMPSEARDAFEGRLAALSAAHNLLTRESWEAASIGQVVADAAAPLAAGRISTAGPELRLSPKTAVALALAVHELCTNAAKYGALQVPEGRVDVDWSVDGDRLFFRWRERGGPPVEPPARRGFGTRMIERALAAEFGGTATIDFAPGGVICTLEAELSS</sequence>
<evidence type="ECO:0000256" key="15">
    <source>
        <dbReference type="ARBA" id="ARBA00023170"/>
    </source>
</evidence>
<dbReference type="RefSeq" id="WP_135090042.1">
    <property type="nucleotide sequence ID" value="NZ_SPDV01000059.1"/>
</dbReference>
<evidence type="ECO:0000256" key="9">
    <source>
        <dbReference type="ARBA" id="ARBA00022737"/>
    </source>
</evidence>
<dbReference type="SUPFAM" id="SSF55785">
    <property type="entry name" value="PYP-like sensor domain (PAS domain)"/>
    <property type="match status" value="3"/>
</dbReference>
<dbReference type="PANTHER" id="PTHR41523:SF7">
    <property type="entry name" value="HISTIDINE KINASE"/>
    <property type="match status" value="1"/>
</dbReference>